<name>A0ABQ4KL18_9BACI</name>
<evidence type="ECO:0000256" key="1">
    <source>
        <dbReference type="ARBA" id="ARBA00022491"/>
    </source>
</evidence>
<proteinExistence type="predicted"/>
<dbReference type="InterPro" id="IPR046335">
    <property type="entry name" value="LacI/GalR-like_sensor"/>
</dbReference>
<dbReference type="InterPro" id="IPR000843">
    <property type="entry name" value="HTH_LacI"/>
</dbReference>
<dbReference type="SUPFAM" id="SSF47413">
    <property type="entry name" value="lambda repressor-like DNA-binding domains"/>
    <property type="match status" value="1"/>
</dbReference>
<keyword evidence="1" id="KW-0678">Repressor</keyword>
<dbReference type="EMBL" id="BORB01000027">
    <property type="protein sequence ID" value="GIN58643.1"/>
    <property type="molecule type" value="Genomic_DNA"/>
</dbReference>
<reference evidence="6 7" key="1">
    <citation type="submission" date="2021-03" db="EMBL/GenBank/DDBJ databases">
        <title>Antimicrobial resistance genes in bacteria isolated from Japanese honey, and their potential for conferring macrolide and lincosamide resistance in the American foulbrood pathogen Paenibacillus larvae.</title>
        <authorList>
            <person name="Okamoto M."/>
            <person name="Kumagai M."/>
            <person name="Kanamori H."/>
            <person name="Takamatsu D."/>
        </authorList>
    </citation>
    <scope>NUCLEOTIDE SEQUENCE [LARGE SCALE GENOMIC DNA]</scope>
    <source>
        <strain evidence="6 7">J8TS2</strain>
    </source>
</reference>
<evidence type="ECO:0000259" key="5">
    <source>
        <dbReference type="PROSITE" id="PS50932"/>
    </source>
</evidence>
<sequence length="340" mass="37577">MTTIYDIAKKSGYSITTVSKVLNHHPNVSEKAKEKVLAAVEELNYMPNSTARTLATKKSWMIGVVFNEHLDIGIAHPFFGQVIEGAKKHLEFYNYDLLLVSRNLDTKRSYSDHLLRRGVDGVIVINLSPDDKEVKKIHEASIPAVYIDMALEKANIVQSDNVQGSMLAVDYLYELGHRKIAHIAGNSSTFVARERILGYQQAMGKYSLPIPDGYIVDGGYYASEGGRKAMVQLLAHTERPTAVFVSGDYMAIGAMEAVKDARLRIPEDISIIGFDDISVAKYTAPPLTTVRQEKELIGRQAAMLLLDEINGLLKGPLARKIPVRLVKRGSCIQMSGISNT</sequence>
<organism evidence="6 7">
    <name type="scientific">Lederbergia ruris</name>
    <dbReference type="NCBI Taxonomy" id="217495"/>
    <lineage>
        <taxon>Bacteria</taxon>
        <taxon>Bacillati</taxon>
        <taxon>Bacillota</taxon>
        <taxon>Bacilli</taxon>
        <taxon>Bacillales</taxon>
        <taxon>Bacillaceae</taxon>
        <taxon>Lederbergia</taxon>
    </lineage>
</organism>
<evidence type="ECO:0000313" key="7">
    <source>
        <dbReference type="Proteomes" id="UP000679950"/>
    </source>
</evidence>
<feature type="domain" description="HTH lacI-type" evidence="5">
    <location>
        <begin position="2"/>
        <end position="56"/>
    </location>
</feature>
<protein>
    <submittedName>
        <fullName evidence="6">LacI family transcriptional regulator</fullName>
    </submittedName>
</protein>
<dbReference type="Gene3D" id="3.40.50.2300">
    <property type="match status" value="2"/>
</dbReference>
<keyword evidence="4" id="KW-0804">Transcription</keyword>
<dbReference type="Gene3D" id="1.10.260.40">
    <property type="entry name" value="lambda repressor-like DNA-binding domains"/>
    <property type="match status" value="1"/>
</dbReference>
<evidence type="ECO:0000313" key="6">
    <source>
        <dbReference type="EMBL" id="GIN58643.1"/>
    </source>
</evidence>
<evidence type="ECO:0000256" key="4">
    <source>
        <dbReference type="ARBA" id="ARBA00023163"/>
    </source>
</evidence>
<dbReference type="PANTHER" id="PTHR30146">
    <property type="entry name" value="LACI-RELATED TRANSCRIPTIONAL REPRESSOR"/>
    <property type="match status" value="1"/>
</dbReference>
<keyword evidence="3" id="KW-0238">DNA-binding</keyword>
<dbReference type="CDD" id="cd06267">
    <property type="entry name" value="PBP1_LacI_sugar_binding-like"/>
    <property type="match status" value="1"/>
</dbReference>
<evidence type="ECO:0000256" key="2">
    <source>
        <dbReference type="ARBA" id="ARBA00023015"/>
    </source>
</evidence>
<dbReference type="Proteomes" id="UP000679950">
    <property type="component" value="Unassembled WGS sequence"/>
</dbReference>
<dbReference type="Pfam" id="PF00356">
    <property type="entry name" value="LacI"/>
    <property type="match status" value="1"/>
</dbReference>
<evidence type="ECO:0000256" key="3">
    <source>
        <dbReference type="ARBA" id="ARBA00023125"/>
    </source>
</evidence>
<dbReference type="InterPro" id="IPR028082">
    <property type="entry name" value="Peripla_BP_I"/>
</dbReference>
<accession>A0ABQ4KL18</accession>
<dbReference type="PANTHER" id="PTHR30146:SF148">
    <property type="entry name" value="HTH-TYPE TRANSCRIPTIONAL REPRESSOR PURR-RELATED"/>
    <property type="match status" value="1"/>
</dbReference>
<dbReference type="InterPro" id="IPR010982">
    <property type="entry name" value="Lambda_DNA-bd_dom_sf"/>
</dbReference>
<dbReference type="SMART" id="SM00354">
    <property type="entry name" value="HTH_LACI"/>
    <property type="match status" value="1"/>
</dbReference>
<dbReference type="PROSITE" id="PS50932">
    <property type="entry name" value="HTH_LACI_2"/>
    <property type="match status" value="1"/>
</dbReference>
<comment type="caution">
    <text evidence="6">The sequence shown here is derived from an EMBL/GenBank/DDBJ whole genome shotgun (WGS) entry which is preliminary data.</text>
</comment>
<dbReference type="Pfam" id="PF13377">
    <property type="entry name" value="Peripla_BP_3"/>
    <property type="match status" value="1"/>
</dbReference>
<keyword evidence="2" id="KW-0805">Transcription regulation</keyword>
<keyword evidence="7" id="KW-1185">Reference proteome</keyword>
<dbReference type="RefSeq" id="WP_212966791.1">
    <property type="nucleotide sequence ID" value="NZ_BORB01000027.1"/>
</dbReference>
<gene>
    <name evidence="6" type="ORF">J8TS2_29620</name>
</gene>
<dbReference type="CDD" id="cd01392">
    <property type="entry name" value="HTH_LacI"/>
    <property type="match status" value="1"/>
</dbReference>
<dbReference type="SUPFAM" id="SSF53822">
    <property type="entry name" value="Periplasmic binding protein-like I"/>
    <property type="match status" value="1"/>
</dbReference>